<keyword evidence="1" id="KW-1133">Transmembrane helix</keyword>
<dbReference type="EMBL" id="JRKL02007069">
    <property type="protein sequence ID" value="KAF3948150.1"/>
    <property type="molecule type" value="Genomic_DNA"/>
</dbReference>
<proteinExistence type="predicted"/>
<name>A0A8J4Q8S7_9ROSI</name>
<evidence type="ECO:0000313" key="3">
    <source>
        <dbReference type="Proteomes" id="UP000737018"/>
    </source>
</evidence>
<protein>
    <submittedName>
        <fullName evidence="2">Uncharacterized protein</fullName>
    </submittedName>
</protein>
<keyword evidence="3" id="KW-1185">Reference proteome</keyword>
<evidence type="ECO:0000313" key="2">
    <source>
        <dbReference type="EMBL" id="KAF3948150.1"/>
    </source>
</evidence>
<feature type="transmembrane region" description="Helical" evidence="1">
    <location>
        <begin position="12"/>
        <end position="29"/>
    </location>
</feature>
<dbReference type="Proteomes" id="UP000737018">
    <property type="component" value="Unassembled WGS sequence"/>
</dbReference>
<keyword evidence="1" id="KW-0472">Membrane</keyword>
<organism evidence="2 3">
    <name type="scientific">Castanea mollissima</name>
    <name type="common">Chinese chestnut</name>
    <dbReference type="NCBI Taxonomy" id="60419"/>
    <lineage>
        <taxon>Eukaryota</taxon>
        <taxon>Viridiplantae</taxon>
        <taxon>Streptophyta</taxon>
        <taxon>Embryophyta</taxon>
        <taxon>Tracheophyta</taxon>
        <taxon>Spermatophyta</taxon>
        <taxon>Magnoliopsida</taxon>
        <taxon>eudicotyledons</taxon>
        <taxon>Gunneridae</taxon>
        <taxon>Pentapetalae</taxon>
        <taxon>rosids</taxon>
        <taxon>fabids</taxon>
        <taxon>Fagales</taxon>
        <taxon>Fagaceae</taxon>
        <taxon>Castanea</taxon>
    </lineage>
</organism>
<dbReference type="AlphaFoldDB" id="A0A8J4Q8S7"/>
<comment type="caution">
    <text evidence="2">The sequence shown here is derived from an EMBL/GenBank/DDBJ whole genome shotgun (WGS) entry which is preliminary data.</text>
</comment>
<keyword evidence="1" id="KW-0812">Transmembrane</keyword>
<evidence type="ECO:0000256" key="1">
    <source>
        <dbReference type="SAM" id="Phobius"/>
    </source>
</evidence>
<sequence>MAATLCKFRNVWQVLIFGGGGGFGAAIFVDRKHEARTSSNNCIKHIYTIGTTHVGCIFKAVDDLGLPPKAASEVSAVTMLDYSKKMKQLCREAYLLKKDQVIKLRGVLWTWHVGGKQGWQLLVMQDVIRDEVGKVHACFARTE</sequence>
<accession>A0A8J4Q8S7</accession>
<gene>
    <name evidence="2" type="ORF">CMV_025817</name>
</gene>
<reference evidence="2" key="1">
    <citation type="submission" date="2020-03" db="EMBL/GenBank/DDBJ databases">
        <title>Castanea mollissima Vanexum genome sequencing.</title>
        <authorList>
            <person name="Staton M."/>
        </authorList>
    </citation>
    <scope>NUCLEOTIDE SEQUENCE</scope>
    <source>
        <tissue evidence="2">Leaf</tissue>
    </source>
</reference>